<protein>
    <recommendedName>
        <fullName evidence="3">Transposase</fullName>
    </recommendedName>
</protein>
<sequence>MLKAVQKITSAGVGVTGGKRIEVSGSNAKTRNSLRGYGRFGEIIFCNLRMSVRTVASGIEMLSKVLDRYPIEGASWQEAA</sequence>
<proteinExistence type="predicted"/>
<evidence type="ECO:0008006" key="3">
    <source>
        <dbReference type="Google" id="ProtNLM"/>
    </source>
</evidence>
<accession>A0ABY3QHX4</accession>
<evidence type="ECO:0000313" key="1">
    <source>
        <dbReference type="EMBL" id="UFW84556.1"/>
    </source>
</evidence>
<name>A0ABY3QHX4_9BRAD</name>
<dbReference type="RefSeq" id="WP_231142582.1">
    <property type="nucleotide sequence ID" value="NZ_CP088100.1"/>
</dbReference>
<keyword evidence="2" id="KW-1185">Reference proteome</keyword>
<dbReference type="Proteomes" id="UP001430990">
    <property type="component" value="Chromosome"/>
</dbReference>
<organism evidence="1 2">
    <name type="scientific">Bradyrhizobium barranii</name>
    <dbReference type="NCBI Taxonomy" id="2992140"/>
    <lineage>
        <taxon>Bacteria</taxon>
        <taxon>Pseudomonadati</taxon>
        <taxon>Pseudomonadota</taxon>
        <taxon>Alphaproteobacteria</taxon>
        <taxon>Hyphomicrobiales</taxon>
        <taxon>Nitrobacteraceae</taxon>
        <taxon>Bradyrhizobium</taxon>
    </lineage>
</organism>
<reference evidence="1" key="1">
    <citation type="submission" date="2021-11" db="EMBL/GenBank/DDBJ databases">
        <title>Australian commercial rhizobial inoculants.</title>
        <authorList>
            <person name="Kohlmeier M.G."/>
            <person name="O'Hara G.W."/>
            <person name="Colombi E."/>
            <person name="Ramsay J.P."/>
            <person name="Terpolilli J."/>
        </authorList>
    </citation>
    <scope>NUCLEOTIDE SEQUENCE</scope>
    <source>
        <strain evidence="1">CC829</strain>
    </source>
</reference>
<evidence type="ECO:0000313" key="2">
    <source>
        <dbReference type="Proteomes" id="UP001430990"/>
    </source>
</evidence>
<dbReference type="EMBL" id="CP088100">
    <property type="protein sequence ID" value="UFW84556.1"/>
    <property type="molecule type" value="Genomic_DNA"/>
</dbReference>
<gene>
    <name evidence="1" type="ORF">BjapCC829_32115</name>
</gene>